<dbReference type="SMART" id="SM00342">
    <property type="entry name" value="HTH_ARAC"/>
    <property type="match status" value="1"/>
</dbReference>
<dbReference type="PANTHER" id="PTHR43280:SF28">
    <property type="entry name" value="HTH-TYPE TRANSCRIPTIONAL ACTIVATOR RHAS"/>
    <property type="match status" value="1"/>
</dbReference>
<gene>
    <name evidence="5" type="ORF">IAA55_10455</name>
</gene>
<evidence type="ECO:0000256" key="3">
    <source>
        <dbReference type="ARBA" id="ARBA00023163"/>
    </source>
</evidence>
<dbReference type="InterPro" id="IPR003313">
    <property type="entry name" value="AraC-bd"/>
</dbReference>
<dbReference type="InterPro" id="IPR037923">
    <property type="entry name" value="HTH-like"/>
</dbReference>
<dbReference type="InterPro" id="IPR018062">
    <property type="entry name" value="HTH_AraC-typ_CS"/>
</dbReference>
<dbReference type="GO" id="GO:0043565">
    <property type="term" value="F:sequence-specific DNA binding"/>
    <property type="evidence" value="ECO:0007669"/>
    <property type="project" value="InterPro"/>
</dbReference>
<dbReference type="PANTHER" id="PTHR43280">
    <property type="entry name" value="ARAC-FAMILY TRANSCRIPTIONAL REGULATOR"/>
    <property type="match status" value="1"/>
</dbReference>
<evidence type="ECO:0000256" key="1">
    <source>
        <dbReference type="ARBA" id="ARBA00023015"/>
    </source>
</evidence>
<dbReference type="EMBL" id="DVHM01000181">
    <property type="protein sequence ID" value="HIR71682.1"/>
    <property type="molecule type" value="Genomic_DNA"/>
</dbReference>
<evidence type="ECO:0000256" key="2">
    <source>
        <dbReference type="ARBA" id="ARBA00023125"/>
    </source>
</evidence>
<dbReference type="SUPFAM" id="SSF46689">
    <property type="entry name" value="Homeodomain-like"/>
    <property type="match status" value="1"/>
</dbReference>
<dbReference type="InterPro" id="IPR014710">
    <property type="entry name" value="RmlC-like_jellyroll"/>
</dbReference>
<dbReference type="SUPFAM" id="SSF51215">
    <property type="entry name" value="Regulatory protein AraC"/>
    <property type="match status" value="1"/>
</dbReference>
<feature type="domain" description="HTH araC/xylS-type" evidence="4">
    <location>
        <begin position="254"/>
        <end position="351"/>
    </location>
</feature>
<sequence>MSAEFEKTDYENADYETIIKDIRRWDKNEVFYREAWQRRSRGESLDDLREREDVDAEVREWALNPNSIDPYKTEEEFFASGRNVVVRRHPRYLPSFTHRHAFFEMMYVLSGHCQEITNDRRVELREGDICILAPDVDHGIEVFDDSIVLNVLIRYSTFAEIFYHILRDKSPIAAFFMGNLFEKSRIRYLIYHTFQDTVIRNYILEMYREQFQTDAYADNIACSFLGIFFSQLTRRHGDTVEIPGKIGKKTKYDDEMLRYIFRNYDTATLEDVAAQFHFSKPYCSRRIIGITGMSFSELLTRIRLQNGENMLTYTQMSIADISERVGYKNPETFVRCFERYYQMTPGQYRKSRQGGKRRYF</sequence>
<keyword evidence="3" id="KW-0804">Transcription</keyword>
<dbReference type="PROSITE" id="PS00041">
    <property type="entry name" value="HTH_ARAC_FAMILY_1"/>
    <property type="match status" value="1"/>
</dbReference>
<name>A0A9D1EBB4_9FIRM</name>
<dbReference type="PRINTS" id="PR00032">
    <property type="entry name" value="HTHARAC"/>
</dbReference>
<evidence type="ECO:0000259" key="4">
    <source>
        <dbReference type="PROSITE" id="PS01124"/>
    </source>
</evidence>
<dbReference type="InterPro" id="IPR020449">
    <property type="entry name" value="Tscrpt_reg_AraC-type_HTH"/>
</dbReference>
<dbReference type="AlphaFoldDB" id="A0A9D1EBB4"/>
<evidence type="ECO:0000313" key="6">
    <source>
        <dbReference type="Proteomes" id="UP000823912"/>
    </source>
</evidence>
<comment type="caution">
    <text evidence="5">The sequence shown here is derived from an EMBL/GenBank/DDBJ whole genome shotgun (WGS) entry which is preliminary data.</text>
</comment>
<dbReference type="Pfam" id="PF12833">
    <property type="entry name" value="HTH_18"/>
    <property type="match status" value="1"/>
</dbReference>
<evidence type="ECO:0000313" key="5">
    <source>
        <dbReference type="EMBL" id="HIR71682.1"/>
    </source>
</evidence>
<organism evidence="5 6">
    <name type="scientific">Candidatus Pullilachnospira gallistercoris</name>
    <dbReference type="NCBI Taxonomy" id="2840911"/>
    <lineage>
        <taxon>Bacteria</taxon>
        <taxon>Bacillati</taxon>
        <taxon>Bacillota</taxon>
        <taxon>Clostridia</taxon>
        <taxon>Lachnospirales</taxon>
        <taxon>Lachnospiraceae</taxon>
        <taxon>Lachnospiraceae incertae sedis</taxon>
        <taxon>Candidatus Pullilachnospira</taxon>
    </lineage>
</organism>
<keyword evidence="1" id="KW-0805">Transcription regulation</keyword>
<reference evidence="5" key="2">
    <citation type="journal article" date="2021" name="PeerJ">
        <title>Extensive microbial diversity within the chicken gut microbiome revealed by metagenomics and culture.</title>
        <authorList>
            <person name="Gilroy R."/>
            <person name="Ravi A."/>
            <person name="Getino M."/>
            <person name="Pursley I."/>
            <person name="Horton D.L."/>
            <person name="Alikhan N.F."/>
            <person name="Baker D."/>
            <person name="Gharbi K."/>
            <person name="Hall N."/>
            <person name="Watson M."/>
            <person name="Adriaenssens E.M."/>
            <person name="Foster-Nyarko E."/>
            <person name="Jarju S."/>
            <person name="Secka A."/>
            <person name="Antonio M."/>
            <person name="Oren A."/>
            <person name="Chaudhuri R.R."/>
            <person name="La Ragione R."/>
            <person name="Hildebrand F."/>
            <person name="Pallen M.J."/>
        </authorList>
    </citation>
    <scope>NUCLEOTIDE SEQUENCE</scope>
    <source>
        <strain evidence="5">ChiSjej5B23-6657</strain>
    </source>
</reference>
<dbReference type="PROSITE" id="PS01124">
    <property type="entry name" value="HTH_ARAC_FAMILY_2"/>
    <property type="match status" value="1"/>
</dbReference>
<dbReference type="InterPro" id="IPR009057">
    <property type="entry name" value="Homeodomain-like_sf"/>
</dbReference>
<dbReference type="GO" id="GO:0003700">
    <property type="term" value="F:DNA-binding transcription factor activity"/>
    <property type="evidence" value="ECO:0007669"/>
    <property type="project" value="InterPro"/>
</dbReference>
<protein>
    <submittedName>
        <fullName evidence="5">Helix-turn-helix domain-containing protein</fullName>
    </submittedName>
</protein>
<dbReference type="InterPro" id="IPR018060">
    <property type="entry name" value="HTH_AraC"/>
</dbReference>
<accession>A0A9D1EBB4</accession>
<keyword evidence="2" id="KW-0238">DNA-binding</keyword>
<dbReference type="Proteomes" id="UP000823912">
    <property type="component" value="Unassembled WGS sequence"/>
</dbReference>
<reference evidence="5" key="1">
    <citation type="submission" date="2020-10" db="EMBL/GenBank/DDBJ databases">
        <authorList>
            <person name="Gilroy R."/>
        </authorList>
    </citation>
    <scope>NUCLEOTIDE SEQUENCE</scope>
    <source>
        <strain evidence="5">ChiSjej5B23-6657</strain>
    </source>
</reference>
<proteinExistence type="predicted"/>
<dbReference type="Gene3D" id="2.60.120.10">
    <property type="entry name" value="Jelly Rolls"/>
    <property type="match status" value="1"/>
</dbReference>
<dbReference type="Gene3D" id="1.10.10.60">
    <property type="entry name" value="Homeodomain-like"/>
    <property type="match status" value="2"/>
</dbReference>
<dbReference type="Pfam" id="PF02311">
    <property type="entry name" value="AraC_binding"/>
    <property type="match status" value="1"/>
</dbReference>